<sequence>MTKGRYPYPDDEFDVVDGSVGPRGVHRAPRSRWSRVWPFLLVLVLFPALAYGVVTFLYSWDGNSAPSASQEQVGEPVDDEGAADEGAADDGTAQDGAADEAGDGAAADEEPAQQEPELPAAPVVDKSTAVRVLNAAKVSGLAGKTATKLTTAGFASVDSDNYTGAATTVSGVYYATEDQAATAADIATTLGISKVELSPAQSPSGITVVVAKDYRS</sequence>
<feature type="compositionally biased region" description="Acidic residues" evidence="1">
    <location>
        <begin position="76"/>
        <end position="88"/>
    </location>
</feature>
<feature type="compositionally biased region" description="Acidic residues" evidence="1">
    <location>
        <begin position="97"/>
        <end position="112"/>
    </location>
</feature>
<dbReference type="Pfam" id="PF13399">
    <property type="entry name" value="LytR_C"/>
    <property type="match status" value="1"/>
</dbReference>
<dbReference type="InterPro" id="IPR050922">
    <property type="entry name" value="LytR/CpsA/Psr_CW_biosynth"/>
</dbReference>
<keyword evidence="2" id="KW-0812">Transmembrane</keyword>
<keyword evidence="2" id="KW-1133">Transmembrane helix</keyword>
<name>A0ABY5L0H2_9CELL</name>
<gene>
    <name evidence="4" type="ORF">NP064_03035</name>
</gene>
<reference evidence="4 5" key="1">
    <citation type="submission" date="2022-07" db="EMBL/GenBank/DDBJ databases">
        <title>Novel species in genus cellulomonas.</title>
        <authorList>
            <person name="Ye L."/>
        </authorList>
    </citation>
    <scope>NUCLEOTIDE SEQUENCE [LARGE SCALE GENOMIC DNA]</scope>
    <source>
        <strain evidence="5">zg-Y338</strain>
    </source>
</reference>
<evidence type="ECO:0000313" key="4">
    <source>
        <dbReference type="EMBL" id="UUI75899.1"/>
    </source>
</evidence>
<dbReference type="PANTHER" id="PTHR33392:SF6">
    <property type="entry name" value="POLYISOPRENYL-TEICHOIC ACID--PEPTIDOGLYCAN TEICHOIC ACID TRANSFERASE TAGU"/>
    <property type="match status" value="1"/>
</dbReference>
<feature type="domain" description="LytR/CpsA/Psr regulator C-terminal" evidence="3">
    <location>
        <begin position="128"/>
        <end position="214"/>
    </location>
</feature>
<keyword evidence="5" id="KW-1185">Reference proteome</keyword>
<accession>A0ABY5L0H2</accession>
<feature type="compositionally biased region" description="Low complexity" evidence="1">
    <location>
        <begin position="113"/>
        <end position="122"/>
    </location>
</feature>
<protein>
    <submittedName>
        <fullName evidence="4">LytR C-terminal domain-containing protein</fullName>
    </submittedName>
</protein>
<dbReference type="InterPro" id="IPR027381">
    <property type="entry name" value="LytR/CpsA/Psr_C"/>
</dbReference>
<dbReference type="PANTHER" id="PTHR33392">
    <property type="entry name" value="POLYISOPRENYL-TEICHOIC ACID--PEPTIDOGLYCAN TEICHOIC ACID TRANSFERASE TAGU"/>
    <property type="match status" value="1"/>
</dbReference>
<evidence type="ECO:0000259" key="3">
    <source>
        <dbReference type="Pfam" id="PF13399"/>
    </source>
</evidence>
<feature type="region of interest" description="Disordered" evidence="1">
    <location>
        <begin position="65"/>
        <end position="123"/>
    </location>
</feature>
<feature type="transmembrane region" description="Helical" evidence="2">
    <location>
        <begin position="36"/>
        <end position="60"/>
    </location>
</feature>
<dbReference type="Gene3D" id="3.30.70.2390">
    <property type="match status" value="1"/>
</dbReference>
<evidence type="ECO:0000256" key="2">
    <source>
        <dbReference type="SAM" id="Phobius"/>
    </source>
</evidence>
<dbReference type="Proteomes" id="UP001316189">
    <property type="component" value="Chromosome"/>
</dbReference>
<organism evidence="4 5">
    <name type="scientific">Cellulomonas chengniuliangii</name>
    <dbReference type="NCBI Taxonomy" id="2968084"/>
    <lineage>
        <taxon>Bacteria</taxon>
        <taxon>Bacillati</taxon>
        <taxon>Actinomycetota</taxon>
        <taxon>Actinomycetes</taxon>
        <taxon>Micrococcales</taxon>
        <taxon>Cellulomonadaceae</taxon>
        <taxon>Cellulomonas</taxon>
    </lineage>
</organism>
<dbReference type="EMBL" id="CP101988">
    <property type="protein sequence ID" value="UUI75899.1"/>
    <property type="molecule type" value="Genomic_DNA"/>
</dbReference>
<keyword evidence="2" id="KW-0472">Membrane</keyword>
<dbReference type="RefSeq" id="WP_227567981.1">
    <property type="nucleotide sequence ID" value="NZ_CP101988.1"/>
</dbReference>
<evidence type="ECO:0000313" key="5">
    <source>
        <dbReference type="Proteomes" id="UP001316189"/>
    </source>
</evidence>
<evidence type="ECO:0000256" key="1">
    <source>
        <dbReference type="SAM" id="MobiDB-lite"/>
    </source>
</evidence>
<proteinExistence type="predicted"/>